<keyword evidence="1" id="KW-0749">Sporulation</keyword>
<dbReference type="PANTHER" id="PTHR39183">
    <property type="entry name" value="SPORE COAT PROTEIN F-LIKE PROTEIN YHCQ"/>
    <property type="match status" value="1"/>
</dbReference>
<evidence type="ECO:0008006" key="6">
    <source>
        <dbReference type="Google" id="ProtNLM"/>
    </source>
</evidence>
<organism evidence="4 5">
    <name type="scientific">Clostridium omnivorum</name>
    <dbReference type="NCBI Taxonomy" id="1604902"/>
    <lineage>
        <taxon>Bacteria</taxon>
        <taxon>Bacillati</taxon>
        <taxon>Bacillota</taxon>
        <taxon>Clostridia</taxon>
        <taxon>Eubacteriales</taxon>
        <taxon>Clostridiaceae</taxon>
        <taxon>Clostridium</taxon>
    </lineage>
</organism>
<gene>
    <name evidence="4" type="ORF">bsdE14_07140</name>
</gene>
<evidence type="ECO:0000256" key="3">
    <source>
        <dbReference type="ARBA" id="ARBA00024344"/>
    </source>
</evidence>
<dbReference type="PANTHER" id="PTHR39183:SF1">
    <property type="entry name" value="SPORE COAT PROTEIN F-LIKE PROTEIN YHCQ"/>
    <property type="match status" value="1"/>
</dbReference>
<dbReference type="EMBL" id="BRXR01000001">
    <property type="protein sequence ID" value="GLC29304.1"/>
    <property type="molecule type" value="Genomic_DNA"/>
</dbReference>
<comment type="caution">
    <text evidence="4">The sequence shown here is derived from an EMBL/GenBank/DDBJ whole genome shotgun (WGS) entry which is preliminary data.</text>
</comment>
<sequence>MASIMNTIMGTSNIQMDDKTIANDSLMASKAAAGAYLTASLEAATPELRTLYTSSLQQVLQGHAAMTDLAVAKNWYRAYDAPDQQLSDAVKHSENTISNLSAK</sequence>
<name>A0ABQ5N299_9CLOT</name>
<dbReference type="RefSeq" id="WP_264848595.1">
    <property type="nucleotide sequence ID" value="NZ_BRXR01000001.1"/>
</dbReference>
<dbReference type="Pfam" id="PF07875">
    <property type="entry name" value="Coat_F"/>
    <property type="match status" value="1"/>
</dbReference>
<comment type="subcellular location">
    <subcellularLocation>
        <location evidence="2">Spore coat</location>
    </subcellularLocation>
</comment>
<protein>
    <recommendedName>
        <fullName evidence="6">Spore coat protein</fullName>
    </recommendedName>
</protein>
<dbReference type="InterPro" id="IPR012851">
    <property type="entry name" value="Spore_coat_CotF-like"/>
</dbReference>
<comment type="similarity">
    <text evidence="3">Belongs to the CotF family.</text>
</comment>
<evidence type="ECO:0000313" key="5">
    <source>
        <dbReference type="Proteomes" id="UP001208567"/>
    </source>
</evidence>
<dbReference type="Proteomes" id="UP001208567">
    <property type="component" value="Unassembled WGS sequence"/>
</dbReference>
<reference evidence="4 5" key="1">
    <citation type="journal article" date="2024" name="Int. J. Syst. Evol. Microbiol.">
        <title>Clostridium omnivorum sp. nov., isolated from anoxic soil under the treatment of reductive soil disinfestation.</title>
        <authorList>
            <person name="Ueki A."/>
            <person name="Tonouchi A."/>
            <person name="Kaku N."/>
            <person name="Honma S."/>
            <person name="Ueki K."/>
        </authorList>
    </citation>
    <scope>NUCLEOTIDE SEQUENCE [LARGE SCALE GENOMIC DNA]</scope>
    <source>
        <strain evidence="4 5">E14</strain>
    </source>
</reference>
<evidence type="ECO:0000256" key="2">
    <source>
        <dbReference type="ARBA" id="ARBA00024325"/>
    </source>
</evidence>
<dbReference type="InterPro" id="IPR012347">
    <property type="entry name" value="Ferritin-like"/>
</dbReference>
<evidence type="ECO:0000256" key="1">
    <source>
        <dbReference type="ARBA" id="ARBA00022969"/>
    </source>
</evidence>
<proteinExistence type="inferred from homology"/>
<dbReference type="Gene3D" id="1.20.1260.10">
    <property type="match status" value="1"/>
</dbReference>
<evidence type="ECO:0000313" key="4">
    <source>
        <dbReference type="EMBL" id="GLC29304.1"/>
    </source>
</evidence>
<accession>A0ABQ5N299</accession>
<keyword evidence="5" id="KW-1185">Reference proteome</keyword>